<reference evidence="1" key="1">
    <citation type="submission" date="2023-04" db="EMBL/GenBank/DDBJ databases">
        <title>Draft Genome sequencing of Naganishia species isolated from polar environments using Oxford Nanopore Technology.</title>
        <authorList>
            <person name="Leo P."/>
            <person name="Venkateswaran K."/>
        </authorList>
    </citation>
    <scope>NUCLEOTIDE SEQUENCE</scope>
    <source>
        <strain evidence="1">MNA-CCFEE 5261</strain>
    </source>
</reference>
<gene>
    <name evidence="1" type="ORF">QFC19_002865</name>
</gene>
<keyword evidence="2" id="KW-1185">Reference proteome</keyword>
<organism evidence="1 2">
    <name type="scientific">Naganishia cerealis</name>
    <dbReference type="NCBI Taxonomy" id="610337"/>
    <lineage>
        <taxon>Eukaryota</taxon>
        <taxon>Fungi</taxon>
        <taxon>Dikarya</taxon>
        <taxon>Basidiomycota</taxon>
        <taxon>Agaricomycotina</taxon>
        <taxon>Tremellomycetes</taxon>
        <taxon>Filobasidiales</taxon>
        <taxon>Filobasidiaceae</taxon>
        <taxon>Naganishia</taxon>
    </lineage>
</organism>
<name>A0ACC2W8S3_9TREE</name>
<proteinExistence type="predicted"/>
<dbReference type="EMBL" id="JASBWR010000026">
    <property type="protein sequence ID" value="KAJ9106997.1"/>
    <property type="molecule type" value="Genomic_DNA"/>
</dbReference>
<sequence>MARGTDSKASSSRGRGKFKVSRGGGRHFSRDIAVVDQEMENLGLGGSDDDEDDSSEESSDDEGGGAGGRSAEPEMSRAERKAMKKAQAGKKSTQQQGSAAKALPPQSEEEESGEESEEVDKMLQSGPLARTGPTRKERAWFARFSADHREAAEKKAAAERYQKLHAAGKFQPTCFAQKDMARLAEIRRKREAEAAARKAREEEASREAEEKRQARLNGKR</sequence>
<evidence type="ECO:0000313" key="1">
    <source>
        <dbReference type="EMBL" id="KAJ9106997.1"/>
    </source>
</evidence>
<evidence type="ECO:0000313" key="2">
    <source>
        <dbReference type="Proteomes" id="UP001241377"/>
    </source>
</evidence>
<accession>A0ACC2W8S3</accession>
<protein>
    <submittedName>
        <fullName evidence="1">Uncharacterized protein</fullName>
    </submittedName>
</protein>
<comment type="caution">
    <text evidence="1">The sequence shown here is derived from an EMBL/GenBank/DDBJ whole genome shotgun (WGS) entry which is preliminary data.</text>
</comment>
<dbReference type="Proteomes" id="UP001241377">
    <property type="component" value="Unassembled WGS sequence"/>
</dbReference>